<name>A0A9W6SP70_9ACTN</name>
<dbReference type="EMBL" id="BSTX01000003">
    <property type="protein sequence ID" value="GLZ79479.1"/>
    <property type="molecule type" value="Genomic_DNA"/>
</dbReference>
<feature type="transmembrane region" description="Helical" evidence="2">
    <location>
        <begin position="42"/>
        <end position="61"/>
    </location>
</feature>
<dbReference type="SUPFAM" id="SSF51004">
    <property type="entry name" value="C-terminal (heme d1) domain of cytochrome cd1-nitrite reductase"/>
    <property type="match status" value="1"/>
</dbReference>
<accession>A0A9W6SP70</accession>
<gene>
    <name evidence="3" type="ORF">Afil01_42860</name>
</gene>
<dbReference type="InterPro" id="IPR011048">
    <property type="entry name" value="Haem_d1_sf"/>
</dbReference>
<evidence type="ECO:0000313" key="3">
    <source>
        <dbReference type="EMBL" id="GLZ79479.1"/>
    </source>
</evidence>
<keyword evidence="2" id="KW-1133">Transmembrane helix</keyword>
<dbReference type="Proteomes" id="UP001165079">
    <property type="component" value="Unassembled WGS sequence"/>
</dbReference>
<feature type="region of interest" description="Disordered" evidence="1">
    <location>
        <begin position="1"/>
        <end position="35"/>
    </location>
</feature>
<comment type="caution">
    <text evidence="3">The sequence shown here is derived from an EMBL/GenBank/DDBJ whole genome shotgun (WGS) entry which is preliminary data.</text>
</comment>
<evidence type="ECO:0000256" key="1">
    <source>
        <dbReference type="SAM" id="MobiDB-lite"/>
    </source>
</evidence>
<sequence>MRPPTVPTPEPGNPAEPSAAAAPPPPSKPSAPETHGRGVRMIIYLAGVAIMLALIGWIVFLPPDSPDKGGKAGDHPTQATQDPEAPDPLLGADGKIDPAKYQDMAAKLATEAGIAWRYGPDWHKYHKEDDFAGLPTVPQPGSKPLGATTGKVDHQYQLGNNPPQDLTSMRNIQGQVGYLPTEGQLPGVDHITAVETTTSTVDYAPRPGGALSQDGHPEVELTSGKAAFCARDKDIPIGHMVDMARGDGLDGAAHTVMVFDQGLIATAGTSGTQDGQCLKLPKNTVPTSVAVTPGNEFALITTWDTEKTQGGLAVVALTGKAQSTRADFAKAYAGLPGSGYITSMKLLGIVPLDLAAPTSIGVTTDFHGNTELDRRQEWLTSPAGRANWKAAVAHTGRAVITSVAERKAVVVDLTPLFDGVNDAFFADSVTQLPQPGGGEKAWPPAFSAEPGMAPKPGGAVTLPATPNAVALAWDGKFAYVATRDGNLRVIGVENAAQPVELAQIKVGANPTGITHTKDGGQFLVTSRGDRVVQWVQTEGNAGRVTRTLADSRLADPIAAEDLGTTQRPGEKGTPATIVPVIAVADFSGLVHTYRIGEAAFADGNKVALPQEGWEYGGGYDPKGKPFRVSVTLDRPVV</sequence>
<evidence type="ECO:0000313" key="4">
    <source>
        <dbReference type="Proteomes" id="UP001165079"/>
    </source>
</evidence>
<dbReference type="Gene3D" id="2.130.10.10">
    <property type="entry name" value="YVTN repeat-like/Quinoprotein amine dehydrogenase"/>
    <property type="match status" value="1"/>
</dbReference>
<dbReference type="InterPro" id="IPR015943">
    <property type="entry name" value="WD40/YVTN_repeat-like_dom_sf"/>
</dbReference>
<keyword evidence="2" id="KW-0812">Transmembrane</keyword>
<dbReference type="AlphaFoldDB" id="A0A9W6SP70"/>
<evidence type="ECO:0000256" key="2">
    <source>
        <dbReference type="SAM" id="Phobius"/>
    </source>
</evidence>
<proteinExistence type="predicted"/>
<keyword evidence="4" id="KW-1185">Reference proteome</keyword>
<organism evidence="3 4">
    <name type="scientific">Actinorhabdospora filicis</name>
    <dbReference type="NCBI Taxonomy" id="1785913"/>
    <lineage>
        <taxon>Bacteria</taxon>
        <taxon>Bacillati</taxon>
        <taxon>Actinomycetota</taxon>
        <taxon>Actinomycetes</taxon>
        <taxon>Micromonosporales</taxon>
        <taxon>Micromonosporaceae</taxon>
        <taxon>Actinorhabdospora</taxon>
    </lineage>
</organism>
<feature type="compositionally biased region" description="Pro residues" evidence="1">
    <location>
        <begin position="1"/>
        <end position="14"/>
    </location>
</feature>
<reference evidence="3" key="1">
    <citation type="submission" date="2023-03" db="EMBL/GenBank/DDBJ databases">
        <title>Actinorhabdospora filicis NBRC 111898.</title>
        <authorList>
            <person name="Ichikawa N."/>
            <person name="Sato H."/>
            <person name="Tonouchi N."/>
        </authorList>
    </citation>
    <scope>NUCLEOTIDE SEQUENCE</scope>
    <source>
        <strain evidence="3">NBRC 111898</strain>
    </source>
</reference>
<dbReference type="RefSeq" id="WP_285664629.1">
    <property type="nucleotide sequence ID" value="NZ_BSTX01000003.1"/>
</dbReference>
<dbReference type="SUPFAM" id="SSF50952">
    <property type="entry name" value="Soluble quinoprotein glucose dehydrogenase"/>
    <property type="match status" value="1"/>
</dbReference>
<dbReference type="InterPro" id="IPR011041">
    <property type="entry name" value="Quinoprot_gluc/sorb_DH_b-prop"/>
</dbReference>
<keyword evidence="2" id="KW-0472">Membrane</keyword>
<feature type="region of interest" description="Disordered" evidence="1">
    <location>
        <begin position="68"/>
        <end position="95"/>
    </location>
</feature>
<protein>
    <submittedName>
        <fullName evidence="3">Uncharacterized protein</fullName>
    </submittedName>
</protein>